<dbReference type="InterPro" id="IPR029045">
    <property type="entry name" value="ClpP/crotonase-like_dom_sf"/>
</dbReference>
<dbReference type="PANTHER" id="PTHR11261">
    <property type="entry name" value="INTERPHOTORECEPTOR RETINOID-BINDING PROTEIN"/>
    <property type="match status" value="1"/>
</dbReference>
<dbReference type="RefSeq" id="WP_353650103.1">
    <property type="nucleotide sequence ID" value="NZ_CP159218.1"/>
</dbReference>
<dbReference type="SUPFAM" id="SSF52096">
    <property type="entry name" value="ClpP/crotonase"/>
    <property type="match status" value="1"/>
</dbReference>
<protein>
    <submittedName>
        <fullName evidence="2">S41 family peptidase</fullName>
    </submittedName>
</protein>
<evidence type="ECO:0000313" key="2">
    <source>
        <dbReference type="EMBL" id="XCG64490.1"/>
    </source>
</evidence>
<proteinExistence type="predicted"/>
<dbReference type="PANTHER" id="PTHR11261:SF3">
    <property type="entry name" value="RETINOL-BINDING PROTEIN 3"/>
    <property type="match status" value="1"/>
</dbReference>
<dbReference type="AlphaFoldDB" id="A0AAU8DT74"/>
<dbReference type="Pfam" id="PF11918">
    <property type="entry name" value="Peptidase_S41_N"/>
    <property type="match status" value="1"/>
</dbReference>
<gene>
    <name evidence="2" type="ORF">ABLG96_03885</name>
</gene>
<accession>A0AAU8DT74</accession>
<dbReference type="Gene3D" id="3.30.750.44">
    <property type="match status" value="1"/>
</dbReference>
<dbReference type="InterPro" id="IPR005151">
    <property type="entry name" value="Tail-specific_protease"/>
</dbReference>
<dbReference type="EMBL" id="CP159218">
    <property type="protein sequence ID" value="XCG64490.1"/>
    <property type="molecule type" value="Genomic_DNA"/>
</dbReference>
<sequence length="341" mass="36476">MEPMTLDIETARSDSTELDAPEFDTSEFDAAAIATRATQLVREHYVFPEVGDQIAALLLEQLANGQYATATTVAELAELVTVDLQSLNSDRHLRLKHHLDPQADLAEDDARQAVYAALARDDMSGIRRVERLAGNVGLVCFADMLHSAEIVGGAVAAAMTLIAETRALIIDLRQNRGGDPATVALVISYLVDERTHLNSMVPREPSKAAQQWTLPWVPGPKFGADKPVWVLTSAATFSGAEELAYDLQQLGRATVVGETTKGGANAREGFTLHPHLELAVPVVAARNPVSNSNWEGVGVTPDVAVDADSALDTAYRLALEVLVADVTLGPGLRREIATAQG</sequence>
<name>A0AAU8DT74_9ACTN</name>
<dbReference type="GO" id="GO:0008236">
    <property type="term" value="F:serine-type peptidase activity"/>
    <property type="evidence" value="ECO:0007669"/>
    <property type="project" value="InterPro"/>
</dbReference>
<dbReference type="Gene3D" id="3.90.226.10">
    <property type="entry name" value="2-enoyl-CoA Hydratase, Chain A, domain 1"/>
    <property type="match status" value="1"/>
</dbReference>
<evidence type="ECO:0000259" key="1">
    <source>
        <dbReference type="SMART" id="SM00245"/>
    </source>
</evidence>
<dbReference type="SMART" id="SM00245">
    <property type="entry name" value="TSPc"/>
    <property type="match status" value="1"/>
</dbReference>
<organism evidence="2">
    <name type="scientific">Nakamurella sp. A5-74</name>
    <dbReference type="NCBI Taxonomy" id="3158264"/>
    <lineage>
        <taxon>Bacteria</taxon>
        <taxon>Bacillati</taxon>
        <taxon>Actinomycetota</taxon>
        <taxon>Actinomycetes</taxon>
        <taxon>Nakamurellales</taxon>
        <taxon>Nakamurellaceae</taxon>
        <taxon>Nakamurella</taxon>
    </lineage>
</organism>
<dbReference type="GO" id="GO:0006508">
    <property type="term" value="P:proteolysis"/>
    <property type="evidence" value="ECO:0007669"/>
    <property type="project" value="InterPro"/>
</dbReference>
<reference evidence="2" key="1">
    <citation type="submission" date="2024-05" db="EMBL/GenBank/DDBJ databases">
        <authorList>
            <person name="Cai S.Y."/>
            <person name="Jin L.M."/>
            <person name="Li H.R."/>
        </authorList>
    </citation>
    <scope>NUCLEOTIDE SEQUENCE</scope>
    <source>
        <strain evidence="2">A5-74</strain>
    </source>
</reference>
<dbReference type="CDD" id="cd07563">
    <property type="entry name" value="Peptidase_S41_IRBP"/>
    <property type="match status" value="1"/>
</dbReference>
<dbReference type="Pfam" id="PF03572">
    <property type="entry name" value="Peptidase_S41"/>
    <property type="match status" value="1"/>
</dbReference>
<feature type="domain" description="Tail specific protease" evidence="1">
    <location>
        <begin position="111"/>
        <end position="306"/>
    </location>
</feature>